<feature type="domain" description="NFD4 C-terminal" evidence="7">
    <location>
        <begin position="212"/>
        <end position="438"/>
    </location>
</feature>
<dbReference type="InterPro" id="IPR036259">
    <property type="entry name" value="MFS_trans_sf"/>
</dbReference>
<dbReference type="Gene3D" id="1.20.1250.20">
    <property type="entry name" value="MFS general substrate transporter like domains"/>
    <property type="match status" value="1"/>
</dbReference>
<name>A0A7S0JD53_9EUKA</name>
<feature type="transmembrane region" description="Helical" evidence="5">
    <location>
        <begin position="156"/>
        <end position="174"/>
    </location>
</feature>
<keyword evidence="2 5" id="KW-0812">Transmembrane</keyword>
<accession>A0A7S0JD53</accession>
<dbReference type="GO" id="GO:0016020">
    <property type="term" value="C:membrane"/>
    <property type="evidence" value="ECO:0007669"/>
    <property type="project" value="UniProtKB-SubCell"/>
</dbReference>
<keyword evidence="4 5" id="KW-0472">Membrane</keyword>
<reference evidence="8" key="1">
    <citation type="submission" date="2021-01" db="EMBL/GenBank/DDBJ databases">
        <authorList>
            <person name="Corre E."/>
            <person name="Pelletier E."/>
            <person name="Niang G."/>
            <person name="Scheremetjew M."/>
            <person name="Finn R."/>
            <person name="Kale V."/>
            <person name="Holt S."/>
            <person name="Cochrane G."/>
            <person name="Meng A."/>
            <person name="Brown T."/>
            <person name="Cohen L."/>
        </authorList>
    </citation>
    <scope>NUCLEOTIDE SEQUENCE</scope>
    <source>
        <strain evidence="8">RCC1130</strain>
    </source>
</reference>
<sequence>MAIAYTVYGLVGFKWISTESPVPLCFALGALGNYGASFMVATVFSVLAKNFVAQRSSVVSVAKSWVGTAAGVGTAIYTGFFPDDGDSTARLRFLFFVAAICGVLPVAISGILKPLPEEQRSQRPLAIPHAWRLPTCYGISLVLIGTTLISTTGPNVGFSVALLVVLASPLMLLLPSRRDLKLVPDTTTLIEWDRSDANEPELGRSPLESGPVGMLKCVDFYLLFAATFAIQSGGLFLTTNLGSMVESRTGPCVESATAVTIFSCFQGLSRLVTGFVTDRLFVSRGVPRTAGFPILMLLMACAHGVLAVRGPIALIAGTALSGAAFGAVYPLLVLAVTEMFGQEYIASNYMVFDGIPGAIGVVLIAKVLASRVYSAHTGLDPGSGDDESRCYDESGSGSGQGKCFGDECFRLAHLAIVGVELLGCTLGVVLMIRTRNVYAAIFGQN</sequence>
<evidence type="ECO:0000256" key="2">
    <source>
        <dbReference type="ARBA" id="ARBA00022692"/>
    </source>
</evidence>
<gene>
    <name evidence="8" type="ORF">CLEP1334_LOCUS23286</name>
</gene>
<dbReference type="PANTHER" id="PTHR21576:SF158">
    <property type="entry name" value="RIBOSOMAL RNA-PROCESSING PROTEIN 12-LIKE CONSERVED DOMAIN-CONTAINING PROTEIN"/>
    <property type="match status" value="1"/>
</dbReference>
<feature type="transmembrane region" description="Helical" evidence="5">
    <location>
        <begin position="60"/>
        <end position="81"/>
    </location>
</feature>
<feature type="transmembrane region" description="Helical" evidence="5">
    <location>
        <begin position="312"/>
        <end position="337"/>
    </location>
</feature>
<evidence type="ECO:0000313" key="8">
    <source>
        <dbReference type="EMBL" id="CAD8547996.1"/>
    </source>
</evidence>
<evidence type="ECO:0000259" key="7">
    <source>
        <dbReference type="Pfam" id="PF23262"/>
    </source>
</evidence>
<dbReference type="InterPro" id="IPR056555">
    <property type="entry name" value="NFD4_C"/>
</dbReference>
<dbReference type="AlphaFoldDB" id="A0A7S0JD53"/>
<evidence type="ECO:0000256" key="3">
    <source>
        <dbReference type="ARBA" id="ARBA00022989"/>
    </source>
</evidence>
<evidence type="ECO:0000256" key="5">
    <source>
        <dbReference type="SAM" id="Phobius"/>
    </source>
</evidence>
<evidence type="ECO:0000259" key="6">
    <source>
        <dbReference type="Pfam" id="PF06813"/>
    </source>
</evidence>
<dbReference type="SUPFAM" id="SSF103473">
    <property type="entry name" value="MFS general substrate transporter"/>
    <property type="match status" value="1"/>
</dbReference>
<dbReference type="InterPro" id="IPR010658">
    <property type="entry name" value="Nodulin-like"/>
</dbReference>
<evidence type="ECO:0000256" key="1">
    <source>
        <dbReference type="ARBA" id="ARBA00004141"/>
    </source>
</evidence>
<feature type="transmembrane region" description="Helical" evidence="5">
    <location>
        <begin position="220"/>
        <end position="238"/>
    </location>
</feature>
<feature type="transmembrane region" description="Helical" evidence="5">
    <location>
        <begin position="93"/>
        <end position="112"/>
    </location>
</feature>
<feature type="transmembrane region" description="Helical" evidence="5">
    <location>
        <begin position="20"/>
        <end position="48"/>
    </location>
</feature>
<feature type="domain" description="Nodulin-like" evidence="6">
    <location>
        <begin position="19"/>
        <end position="171"/>
    </location>
</feature>
<dbReference type="Pfam" id="PF23262">
    <property type="entry name" value="NFD4_C"/>
    <property type="match status" value="1"/>
</dbReference>
<keyword evidence="3 5" id="KW-1133">Transmembrane helix</keyword>
<organism evidence="8">
    <name type="scientific">Calcidiscus leptoporus</name>
    <dbReference type="NCBI Taxonomy" id="127549"/>
    <lineage>
        <taxon>Eukaryota</taxon>
        <taxon>Haptista</taxon>
        <taxon>Haptophyta</taxon>
        <taxon>Prymnesiophyceae</taxon>
        <taxon>Coccolithales</taxon>
        <taxon>Calcidiscaceae</taxon>
        <taxon>Calcidiscus</taxon>
    </lineage>
</organism>
<feature type="transmembrane region" description="Helical" evidence="5">
    <location>
        <begin position="133"/>
        <end position="150"/>
    </location>
</feature>
<evidence type="ECO:0008006" key="9">
    <source>
        <dbReference type="Google" id="ProtNLM"/>
    </source>
</evidence>
<proteinExistence type="predicted"/>
<protein>
    <recommendedName>
        <fullName evidence="9">Nodulin-like domain-containing protein</fullName>
    </recommendedName>
</protein>
<dbReference type="EMBL" id="HBER01046483">
    <property type="protein sequence ID" value="CAD8547996.1"/>
    <property type="molecule type" value="Transcribed_RNA"/>
</dbReference>
<evidence type="ECO:0000256" key="4">
    <source>
        <dbReference type="ARBA" id="ARBA00023136"/>
    </source>
</evidence>
<feature type="transmembrane region" description="Helical" evidence="5">
    <location>
        <begin position="289"/>
        <end position="306"/>
    </location>
</feature>
<dbReference type="Pfam" id="PF06813">
    <property type="entry name" value="Nodulin-like"/>
    <property type="match status" value="1"/>
</dbReference>
<comment type="subcellular location">
    <subcellularLocation>
        <location evidence="1">Membrane</location>
        <topology evidence="1">Multi-pass membrane protein</topology>
    </subcellularLocation>
</comment>
<feature type="transmembrane region" description="Helical" evidence="5">
    <location>
        <begin position="411"/>
        <end position="432"/>
    </location>
</feature>
<dbReference type="PANTHER" id="PTHR21576">
    <property type="entry name" value="UNCHARACTERIZED NODULIN-LIKE PROTEIN"/>
    <property type="match status" value="1"/>
</dbReference>
<feature type="transmembrane region" description="Helical" evidence="5">
    <location>
        <begin position="349"/>
        <end position="369"/>
    </location>
</feature>